<feature type="compositionally biased region" description="Polar residues" evidence="3">
    <location>
        <begin position="327"/>
        <end position="337"/>
    </location>
</feature>
<evidence type="ECO:0000256" key="3">
    <source>
        <dbReference type="SAM" id="MobiDB-lite"/>
    </source>
</evidence>
<feature type="compositionally biased region" description="Polar residues" evidence="3">
    <location>
        <begin position="766"/>
        <end position="778"/>
    </location>
</feature>
<feature type="compositionally biased region" description="Low complexity" evidence="3">
    <location>
        <begin position="432"/>
        <end position="451"/>
    </location>
</feature>
<evidence type="ECO:0000313" key="5">
    <source>
        <dbReference type="EMBL" id="TGO56939.1"/>
    </source>
</evidence>
<proteinExistence type="predicted"/>
<sequence length="1188" mass="131961">MGQTSELGACPRDTPLDTAINASIFVAFNGFPTGPPASTDRDTKIKNLKRHNRLVRANIVKAFVAEKERVLEKYKDDIAKQKNAIERGRVNRVAISIKEDAREKKNRKELEDLSWLRGPKWLLELQAQDRRSGVNDVSPQELQNRDRRLRNEMEGHESKEYEWNSKDFRGPAPESENEEENDGSRDSEGDVVMGGLDSSSVSPTKLCSPSNTTALFELEQKLDRDLQRLLEEGIKKIKEYDVHADNSVKQYKDKLAQDIINGLGLDTTEGQQLKNTGSKINLPNSSGSHVGILKKKSVSMQTPMDPPANFPKKSVSIQTPLEGGADCSSTSKKSVSIQPPREEGGSLSKKPISIQIPPKTQNGVSGRPPVQSPMEITGSASKKVRLDDPFWTGPSSSSSSSTPLSMNTPTSAQSQVYFPMNAPTAPAKSRRPSNSSSGPSTPNTPNVPTGPANFKRSRRPSSSSSRPQSPNMPTFLAGSTNANASPPRLSYSRSAPNDPPSPRRPSNAGLRGGLTSLSMVSTPSTDFKSIDSHAGKSFISSFTWLPKPGDSCDLKILIGDEIEITKHKSRDDYIAFNKTSGKTGHIDIKYFMQDIEPIGLLGATFISSSRYVPKSFNNFFDLEIDRGDEVKIMSYHSGEAYVGFNMRTRRAGILNAKYYLKDIEDTELANKIATRPGPSYNDEDDPPVSHVGKTFTATNTQSPKHSKDVATLNVRIGDKIKITKYWGGSMFVGFNKVSKKTGHFNIDTFWKDVERSSLESPGESISRPSTSKKIPQNSKHVHVGKTFIASHDYFPRSDAVDDLPVRYGDAIEIVKHDFGNIFEGYNTRTDRMGLVNISYFKRDVNSAEKTGESFSATGPRRSDNNSYDIGIPQTDGSYDSDYYPQVNPAAHVGKTFISSHTWIPNNDSDLSIRFGDAIEIINDNFEGNYEGYNKRTQRYGRFHARFFQKDIDALDYIGKRFTATRSMYNPDFGGLQINTGDTIEITNVIGRDLYTGNNLSTRQVGGEFYMDRFREDVKRGHYAGTDENRGHNKHRHFANEISDDHSAHEPQDKASPHHYINKVFTATSTQSPRAPSDITLLVSINNIIAIEKFVSGSTFRCFNITTGETGHVKLDNYWKDIEATERLREGMDIDSPPSRISTSDHLENVYTTSYGSKNNWTRRNSPLKGRRGTHRVSGSLSSEVSCTI</sequence>
<protein>
    <recommendedName>
        <fullName evidence="4">SH3 domain-containing protein</fullName>
    </recommendedName>
</protein>
<feature type="coiled-coil region" evidence="2">
    <location>
        <begin position="64"/>
        <end position="91"/>
    </location>
</feature>
<organism evidence="5 6">
    <name type="scientific">Botryotinia narcissicola</name>
    <dbReference type="NCBI Taxonomy" id="278944"/>
    <lineage>
        <taxon>Eukaryota</taxon>
        <taxon>Fungi</taxon>
        <taxon>Dikarya</taxon>
        <taxon>Ascomycota</taxon>
        <taxon>Pezizomycotina</taxon>
        <taxon>Leotiomycetes</taxon>
        <taxon>Helotiales</taxon>
        <taxon>Sclerotiniaceae</taxon>
        <taxon>Botryotinia</taxon>
    </lineage>
</organism>
<feature type="compositionally biased region" description="Low complexity" evidence="3">
    <location>
        <begin position="394"/>
        <end position="411"/>
    </location>
</feature>
<dbReference type="Proteomes" id="UP000297452">
    <property type="component" value="Unassembled WGS sequence"/>
</dbReference>
<dbReference type="InterPro" id="IPR001452">
    <property type="entry name" value="SH3_domain"/>
</dbReference>
<dbReference type="SMART" id="SM00326">
    <property type="entry name" value="SH3"/>
    <property type="match status" value="2"/>
</dbReference>
<keyword evidence="2" id="KW-0175">Coiled coil</keyword>
<gene>
    <name evidence="5" type="ORF">BOTNAR_0212g00160</name>
</gene>
<dbReference type="OrthoDB" id="3525364at2759"/>
<feature type="region of interest" description="Disordered" evidence="3">
    <location>
        <begin position="757"/>
        <end position="778"/>
    </location>
</feature>
<reference evidence="5 6" key="1">
    <citation type="submission" date="2017-12" db="EMBL/GenBank/DDBJ databases">
        <title>Comparative genomics of Botrytis spp.</title>
        <authorList>
            <person name="Valero-Jimenez C.A."/>
            <person name="Tapia P."/>
            <person name="Veloso J."/>
            <person name="Silva-Moreno E."/>
            <person name="Staats M."/>
            <person name="Valdes J.H."/>
            <person name="Van Kan J.A.L."/>
        </authorList>
    </citation>
    <scope>NUCLEOTIDE SEQUENCE [LARGE SCALE GENOMIC DNA]</scope>
    <source>
        <strain evidence="5 6">MUCL2120</strain>
    </source>
</reference>
<keyword evidence="1" id="KW-0728">SH3 domain</keyword>
<feature type="region of interest" description="Disordered" evidence="3">
    <location>
        <begin position="299"/>
        <end position="517"/>
    </location>
</feature>
<accession>A0A4Z1I5P0</accession>
<evidence type="ECO:0000313" key="6">
    <source>
        <dbReference type="Proteomes" id="UP000297452"/>
    </source>
</evidence>
<feature type="region of interest" description="Disordered" evidence="3">
    <location>
        <begin position="1160"/>
        <end position="1188"/>
    </location>
</feature>
<feature type="compositionally biased region" description="Polar residues" evidence="3">
    <location>
        <begin position="1176"/>
        <end position="1188"/>
    </location>
</feature>
<feature type="region of interest" description="Disordered" evidence="3">
    <location>
        <begin position="130"/>
        <end position="207"/>
    </location>
</feature>
<evidence type="ECO:0000256" key="2">
    <source>
        <dbReference type="SAM" id="Coils"/>
    </source>
</evidence>
<keyword evidence="6" id="KW-1185">Reference proteome</keyword>
<feature type="compositionally biased region" description="Polar residues" evidence="3">
    <location>
        <begin position="197"/>
        <end position="207"/>
    </location>
</feature>
<feature type="compositionally biased region" description="Basic and acidic residues" evidence="3">
    <location>
        <begin position="143"/>
        <end position="169"/>
    </location>
</feature>
<evidence type="ECO:0000256" key="1">
    <source>
        <dbReference type="ARBA" id="ARBA00022443"/>
    </source>
</evidence>
<dbReference type="SUPFAM" id="SSF50044">
    <property type="entry name" value="SH3-domain"/>
    <property type="match status" value="2"/>
</dbReference>
<dbReference type="AlphaFoldDB" id="A0A4Z1I5P0"/>
<name>A0A4Z1I5P0_9HELO</name>
<feature type="domain" description="SH3" evidence="4">
    <location>
        <begin position="894"/>
        <end position="951"/>
    </location>
</feature>
<evidence type="ECO:0000259" key="4">
    <source>
        <dbReference type="SMART" id="SM00326"/>
    </source>
</evidence>
<feature type="domain" description="SH3" evidence="4">
    <location>
        <begin position="785"/>
        <end position="844"/>
    </location>
</feature>
<dbReference type="InterPro" id="IPR036028">
    <property type="entry name" value="SH3-like_dom_sf"/>
</dbReference>
<feature type="compositionally biased region" description="Low complexity" evidence="3">
    <location>
        <begin position="460"/>
        <end position="469"/>
    </location>
</feature>
<comment type="caution">
    <text evidence="5">The sequence shown here is derived from an EMBL/GenBank/DDBJ whole genome shotgun (WGS) entry which is preliminary data.</text>
</comment>
<dbReference type="EMBL" id="PQXJ01000212">
    <property type="protein sequence ID" value="TGO56939.1"/>
    <property type="molecule type" value="Genomic_DNA"/>
</dbReference>
<dbReference type="STRING" id="278944.A0A4Z1I5P0"/>